<dbReference type="PRINTS" id="PR00598">
    <property type="entry name" value="HTHMARR"/>
</dbReference>
<dbReference type="InterPro" id="IPR036390">
    <property type="entry name" value="WH_DNA-bd_sf"/>
</dbReference>
<evidence type="ECO:0000259" key="2">
    <source>
        <dbReference type="PROSITE" id="PS50995"/>
    </source>
</evidence>
<proteinExistence type="predicted"/>
<dbReference type="EMBL" id="JBHSWD010000002">
    <property type="protein sequence ID" value="MFC6592731.1"/>
    <property type="molecule type" value="Genomic_DNA"/>
</dbReference>
<dbReference type="PANTHER" id="PTHR33164">
    <property type="entry name" value="TRANSCRIPTIONAL REGULATOR, MARR FAMILY"/>
    <property type="match status" value="1"/>
</dbReference>
<feature type="region of interest" description="Disordered" evidence="1">
    <location>
        <begin position="137"/>
        <end position="158"/>
    </location>
</feature>
<dbReference type="InterPro" id="IPR039422">
    <property type="entry name" value="MarR/SlyA-like"/>
</dbReference>
<dbReference type="Gene3D" id="1.10.10.10">
    <property type="entry name" value="Winged helix-like DNA-binding domain superfamily/Winged helix DNA-binding domain"/>
    <property type="match status" value="1"/>
</dbReference>
<keyword evidence="4" id="KW-1185">Reference proteome</keyword>
<organism evidence="3 4">
    <name type="scientific">Deinococcus lacus</name>
    <dbReference type="NCBI Taxonomy" id="392561"/>
    <lineage>
        <taxon>Bacteria</taxon>
        <taxon>Thermotogati</taxon>
        <taxon>Deinococcota</taxon>
        <taxon>Deinococci</taxon>
        <taxon>Deinococcales</taxon>
        <taxon>Deinococcaceae</taxon>
        <taxon>Deinococcus</taxon>
    </lineage>
</organism>
<dbReference type="RefSeq" id="WP_380083853.1">
    <property type="nucleotide sequence ID" value="NZ_JBHSWD010000002.1"/>
</dbReference>
<protein>
    <submittedName>
        <fullName evidence="3">MarR family winged helix-turn-helix transcriptional regulator</fullName>
    </submittedName>
</protein>
<comment type="caution">
    <text evidence="3">The sequence shown here is derived from an EMBL/GenBank/DDBJ whole genome shotgun (WGS) entry which is preliminary data.</text>
</comment>
<gene>
    <name evidence="3" type="ORF">ACFP81_12480</name>
</gene>
<sequence length="158" mass="17567">MAADTTLRFLSALWQLNRRMKADMAPILAEQRLDLRLYFTLLTVRKGALYPKQLSEQLDFPPALLSRYLEQLSKLGYLERQLDPADSRRIRLSLTQSGEAALDAAVQGVRTSAAQTLAHTEQSDLLALLTVMETLAAGPASPPPVSKPRRTRTPKEPV</sequence>
<dbReference type="InterPro" id="IPR036388">
    <property type="entry name" value="WH-like_DNA-bd_sf"/>
</dbReference>
<dbReference type="Proteomes" id="UP001596297">
    <property type="component" value="Unassembled WGS sequence"/>
</dbReference>
<evidence type="ECO:0000313" key="4">
    <source>
        <dbReference type="Proteomes" id="UP001596297"/>
    </source>
</evidence>
<dbReference type="Pfam" id="PF12802">
    <property type="entry name" value="MarR_2"/>
    <property type="match status" value="1"/>
</dbReference>
<dbReference type="PANTHER" id="PTHR33164:SF43">
    <property type="entry name" value="HTH-TYPE TRANSCRIPTIONAL REPRESSOR YETL"/>
    <property type="match status" value="1"/>
</dbReference>
<dbReference type="PROSITE" id="PS50995">
    <property type="entry name" value="HTH_MARR_2"/>
    <property type="match status" value="1"/>
</dbReference>
<dbReference type="InterPro" id="IPR000835">
    <property type="entry name" value="HTH_MarR-typ"/>
</dbReference>
<feature type="domain" description="HTH marR-type" evidence="2">
    <location>
        <begin position="6"/>
        <end position="134"/>
    </location>
</feature>
<dbReference type="SMART" id="SM00347">
    <property type="entry name" value="HTH_MARR"/>
    <property type="match status" value="1"/>
</dbReference>
<name>A0ABW1YF36_9DEIO</name>
<dbReference type="SUPFAM" id="SSF46785">
    <property type="entry name" value="Winged helix' DNA-binding domain"/>
    <property type="match status" value="1"/>
</dbReference>
<reference evidence="4" key="1">
    <citation type="journal article" date="2019" name="Int. J. Syst. Evol. Microbiol.">
        <title>The Global Catalogue of Microorganisms (GCM) 10K type strain sequencing project: providing services to taxonomists for standard genome sequencing and annotation.</title>
        <authorList>
            <consortium name="The Broad Institute Genomics Platform"/>
            <consortium name="The Broad Institute Genome Sequencing Center for Infectious Disease"/>
            <person name="Wu L."/>
            <person name="Ma J."/>
        </authorList>
    </citation>
    <scope>NUCLEOTIDE SEQUENCE [LARGE SCALE GENOMIC DNA]</scope>
    <source>
        <strain evidence="4">CGMCC 1.15772</strain>
    </source>
</reference>
<evidence type="ECO:0000256" key="1">
    <source>
        <dbReference type="SAM" id="MobiDB-lite"/>
    </source>
</evidence>
<accession>A0ABW1YF36</accession>
<evidence type="ECO:0000313" key="3">
    <source>
        <dbReference type="EMBL" id="MFC6592731.1"/>
    </source>
</evidence>